<dbReference type="KEGG" id="eac:EAL2_c09060"/>
<dbReference type="HOGENOM" id="CLU_204510_0_0_9"/>
<evidence type="ECO:0000313" key="1">
    <source>
        <dbReference type="EMBL" id="AHM56206.1"/>
    </source>
</evidence>
<dbReference type="RefSeq" id="WP_025435225.1">
    <property type="nucleotide sequence ID" value="NZ_CP007452.1"/>
</dbReference>
<reference evidence="1 2" key="1">
    <citation type="journal article" date="2014" name="Genome Announc.">
        <title>Complete Genome Sequence of Amino Acid-Utilizing Eubacterium acidaminophilum al-2 (DSM 3953).</title>
        <authorList>
            <person name="Poehlein A."/>
            <person name="Andreesen J.R."/>
            <person name="Daniel R."/>
        </authorList>
    </citation>
    <scope>NUCLEOTIDE SEQUENCE [LARGE SCALE GENOMIC DNA]</scope>
    <source>
        <strain evidence="1 2">DSM 3953</strain>
    </source>
</reference>
<dbReference type="OrthoDB" id="1753235at2"/>
<sequence>MEPFDELSIENISKRDLLLILKSLEFTYENTKLDEFSNLRKNIIEELCFLTNSSQDEFLRFLEK</sequence>
<dbReference type="EMBL" id="CP007452">
    <property type="protein sequence ID" value="AHM56206.1"/>
    <property type="molecule type" value="Genomic_DNA"/>
</dbReference>
<dbReference type="Proteomes" id="UP000019591">
    <property type="component" value="Chromosome"/>
</dbReference>
<dbReference type="AlphaFoldDB" id="W8U5K3"/>
<protein>
    <submittedName>
        <fullName evidence="1">Uncharacterized protein</fullName>
    </submittedName>
</protein>
<organism evidence="1 2">
    <name type="scientific">Peptoclostridium acidaminophilum DSM 3953</name>
    <dbReference type="NCBI Taxonomy" id="1286171"/>
    <lineage>
        <taxon>Bacteria</taxon>
        <taxon>Bacillati</taxon>
        <taxon>Bacillota</taxon>
        <taxon>Clostridia</taxon>
        <taxon>Peptostreptococcales</taxon>
        <taxon>Peptoclostridiaceae</taxon>
        <taxon>Peptoclostridium</taxon>
    </lineage>
</organism>
<accession>W8U5K3</accession>
<dbReference type="STRING" id="1286171.EAL2_c09060"/>
<evidence type="ECO:0000313" key="2">
    <source>
        <dbReference type="Proteomes" id="UP000019591"/>
    </source>
</evidence>
<gene>
    <name evidence="1" type="ORF">EAL2_c09060</name>
</gene>
<keyword evidence="2" id="KW-1185">Reference proteome</keyword>
<proteinExistence type="predicted"/>
<dbReference type="eggNOG" id="ENOG50330DZ">
    <property type="taxonomic scope" value="Bacteria"/>
</dbReference>
<name>W8U5K3_PEPAC</name>
<dbReference type="PATRIC" id="fig|1286171.3.peg.858"/>